<protein>
    <recommendedName>
        <fullName evidence="6">PUM-HD domain-containing protein</fullName>
    </recommendedName>
</protein>
<feature type="region of interest" description="Disordered" evidence="4">
    <location>
        <begin position="78"/>
        <end position="126"/>
    </location>
</feature>
<sequence length="607" mass="66906">MQRSIGRRQLQPGGTLTNLSAPLEPARCQLCSNRPASAMHPSQEPAVFYVSAPPLRACPPPQPNSSVINLGASIAMEPTKQGVPADPSSSQQQLQPYSPQSALPPDRRAVQRPQPQQQYPPPFALPPQQPAVQRLQLPNLPRWWGPYLSMLQQQQRRGYIPHVGAAIPGSINASHHGADTPRFNGPTVPHSPVAPKRSELSVNAEEYRPIFLPHRSVEQSSTTPSFSASQGQTSARGPQAGATDPFSGRRHRPLLSADQVDLRSWSRAPAIPRGLTGDMGFPGSPACVVWLLKEGHEDVRKSVFNGVLGALHFVMGSRNWCVVFLELLLARRFDELQVIVHVACTGGEVSLLDVANGECGVNSLKKLFGAVRLHAELRQHLINHLLDEGLFHHRKGPDLLRSIFTTFTFPCKDSSIVIRHALNNFIGVLSSTFGSKSMVKCFKAATNPELQDFEKIILSHTVQIAKGEFSNYFLQKVLQHGGERLRLNITDCVVEHLVSLSLDRYGTHVVQACFPRTASGGLPLLVRLRLRPALEKFRRLSDEQLAQLVQDCYANYVVRELLLAGKGGSPEETVALARRIKKLPVAGWEHIDQAVRRVMVVVRMVLP</sequence>
<dbReference type="InterPro" id="IPR001313">
    <property type="entry name" value="Pumilio_RNA-bd_rpt"/>
</dbReference>
<dbReference type="Gene3D" id="1.25.10.10">
    <property type="entry name" value="Leucine-rich Repeat Variant"/>
    <property type="match status" value="1"/>
</dbReference>
<feature type="repeat" description="Pumilio" evidence="3">
    <location>
        <begin position="455"/>
        <end position="491"/>
    </location>
</feature>
<reference evidence="5" key="1">
    <citation type="journal article" date="2012" name="Nat. Biotechnol.">
        <title>Reference genome sequence of the model plant Setaria.</title>
        <authorList>
            <person name="Bennetzen J.L."/>
            <person name="Schmutz J."/>
            <person name="Wang H."/>
            <person name="Percifield R."/>
            <person name="Hawkins J."/>
            <person name="Pontaroli A.C."/>
            <person name="Estep M."/>
            <person name="Feng L."/>
            <person name="Vaughn J.N."/>
            <person name="Grimwood J."/>
            <person name="Jenkins J."/>
            <person name="Barry K."/>
            <person name="Lindquist E."/>
            <person name="Hellsten U."/>
            <person name="Deshpande S."/>
            <person name="Wang X."/>
            <person name="Wu X."/>
            <person name="Mitros T."/>
            <person name="Triplett J."/>
            <person name="Yang X."/>
            <person name="Ye C.Y."/>
            <person name="Mauro-Herrera M."/>
            <person name="Wang L."/>
            <person name="Li P."/>
            <person name="Sharma M."/>
            <person name="Sharma R."/>
            <person name="Ronald P.C."/>
            <person name="Panaud O."/>
            <person name="Kellogg E.A."/>
            <person name="Brutnell T.P."/>
            <person name="Doust A.N."/>
            <person name="Tuskan G.A."/>
            <person name="Rokhsar D."/>
            <person name="Devos K.M."/>
        </authorList>
    </citation>
    <scope>NUCLEOTIDE SEQUENCE [LARGE SCALE GENOMIC DNA]</scope>
    <source>
        <strain evidence="5">Yugu1</strain>
    </source>
</reference>
<dbReference type="STRING" id="4555.A0A368SUM5"/>
<dbReference type="GO" id="GO:0003723">
    <property type="term" value="F:RNA binding"/>
    <property type="evidence" value="ECO:0007669"/>
    <property type="project" value="InterPro"/>
</dbReference>
<evidence type="ECO:0000256" key="2">
    <source>
        <dbReference type="ARBA" id="ARBA00022845"/>
    </source>
</evidence>
<dbReference type="SUPFAM" id="SSF48371">
    <property type="entry name" value="ARM repeat"/>
    <property type="match status" value="1"/>
</dbReference>
<dbReference type="PANTHER" id="PTHR12537:SF133">
    <property type="entry name" value="OS03G0193150 PROTEIN"/>
    <property type="match status" value="1"/>
</dbReference>
<accession>A0A368SUM5</accession>
<name>A0A368SUM5_SETIT</name>
<evidence type="ECO:0000256" key="1">
    <source>
        <dbReference type="ARBA" id="ARBA00022737"/>
    </source>
</evidence>
<feature type="region of interest" description="Disordered" evidence="4">
    <location>
        <begin position="1"/>
        <end position="22"/>
    </location>
</feature>
<dbReference type="GO" id="GO:0006417">
    <property type="term" value="P:regulation of translation"/>
    <property type="evidence" value="ECO:0007669"/>
    <property type="project" value="UniProtKB-KW"/>
</dbReference>
<reference evidence="5" key="2">
    <citation type="submission" date="2015-07" db="EMBL/GenBank/DDBJ databases">
        <authorList>
            <person name="Noorani M."/>
        </authorList>
    </citation>
    <scope>NUCLEOTIDE SEQUENCE</scope>
    <source>
        <strain evidence="5">Yugu1</strain>
    </source>
</reference>
<proteinExistence type="predicted"/>
<dbReference type="SMART" id="SM00025">
    <property type="entry name" value="Pumilio"/>
    <property type="match status" value="3"/>
</dbReference>
<evidence type="ECO:0000256" key="3">
    <source>
        <dbReference type="PROSITE-ProRule" id="PRU00317"/>
    </source>
</evidence>
<feature type="compositionally biased region" description="Low complexity" evidence="4">
    <location>
        <begin position="87"/>
        <end position="104"/>
    </location>
</feature>
<dbReference type="Pfam" id="PF00806">
    <property type="entry name" value="PUF"/>
    <property type="match status" value="2"/>
</dbReference>
<organism evidence="5">
    <name type="scientific">Setaria italica</name>
    <name type="common">Foxtail millet</name>
    <name type="synonym">Panicum italicum</name>
    <dbReference type="NCBI Taxonomy" id="4555"/>
    <lineage>
        <taxon>Eukaryota</taxon>
        <taxon>Viridiplantae</taxon>
        <taxon>Streptophyta</taxon>
        <taxon>Embryophyta</taxon>
        <taxon>Tracheophyta</taxon>
        <taxon>Spermatophyta</taxon>
        <taxon>Magnoliopsida</taxon>
        <taxon>Liliopsida</taxon>
        <taxon>Poales</taxon>
        <taxon>Poaceae</taxon>
        <taxon>PACMAD clade</taxon>
        <taxon>Panicoideae</taxon>
        <taxon>Panicodae</taxon>
        <taxon>Paniceae</taxon>
        <taxon>Cenchrinae</taxon>
        <taxon>Setaria</taxon>
    </lineage>
</organism>
<dbReference type="OrthoDB" id="629941at2759"/>
<dbReference type="PANTHER" id="PTHR12537">
    <property type="entry name" value="RNA BINDING PROTEIN PUMILIO-RELATED"/>
    <property type="match status" value="1"/>
</dbReference>
<dbReference type="InterPro" id="IPR016024">
    <property type="entry name" value="ARM-type_fold"/>
</dbReference>
<keyword evidence="1" id="KW-0677">Repeat</keyword>
<keyword evidence="2" id="KW-0810">Translation regulation</keyword>
<evidence type="ECO:0008006" key="6">
    <source>
        <dbReference type="Google" id="ProtNLM"/>
    </source>
</evidence>
<dbReference type="EMBL" id="CM003536">
    <property type="protein sequence ID" value="RCV46131.1"/>
    <property type="molecule type" value="Genomic_DNA"/>
</dbReference>
<evidence type="ECO:0000256" key="4">
    <source>
        <dbReference type="SAM" id="MobiDB-lite"/>
    </source>
</evidence>
<feature type="repeat" description="Pumilio" evidence="3">
    <location>
        <begin position="492"/>
        <end position="527"/>
    </location>
</feature>
<dbReference type="InterPro" id="IPR011989">
    <property type="entry name" value="ARM-like"/>
</dbReference>
<dbReference type="PROSITE" id="PS50302">
    <property type="entry name" value="PUM"/>
    <property type="match status" value="2"/>
</dbReference>
<evidence type="ECO:0000313" key="5">
    <source>
        <dbReference type="EMBL" id="RCV46131.1"/>
    </source>
</evidence>
<feature type="compositionally biased region" description="Polar residues" evidence="4">
    <location>
        <begin position="218"/>
        <end position="236"/>
    </location>
</feature>
<gene>
    <name evidence="5" type="ORF">SETIT_9G507900v2</name>
</gene>
<feature type="region of interest" description="Disordered" evidence="4">
    <location>
        <begin position="171"/>
        <end position="200"/>
    </location>
</feature>
<feature type="region of interest" description="Disordered" evidence="4">
    <location>
        <begin position="213"/>
        <end position="253"/>
    </location>
</feature>
<dbReference type="AlphaFoldDB" id="A0A368SUM5"/>